<feature type="transmembrane region" description="Helical" evidence="7">
    <location>
        <begin position="280"/>
        <end position="298"/>
    </location>
</feature>
<feature type="transmembrane region" description="Helical" evidence="7">
    <location>
        <begin position="163"/>
        <end position="188"/>
    </location>
</feature>
<feature type="transmembrane region" description="Helical" evidence="7">
    <location>
        <begin position="12"/>
        <end position="31"/>
    </location>
</feature>
<comment type="caution">
    <text evidence="8">The sequence shown here is derived from an EMBL/GenBank/DDBJ whole genome shotgun (WGS) entry which is preliminary data.</text>
</comment>
<evidence type="ECO:0000256" key="4">
    <source>
        <dbReference type="ARBA" id="ARBA00022692"/>
    </source>
</evidence>
<keyword evidence="2" id="KW-0813">Transport</keyword>
<dbReference type="NCBIfam" id="TIGR00797">
    <property type="entry name" value="matE"/>
    <property type="match status" value="1"/>
</dbReference>
<feature type="transmembrane region" description="Helical" evidence="7">
    <location>
        <begin position="97"/>
        <end position="119"/>
    </location>
</feature>
<proteinExistence type="predicted"/>
<organism evidence="8 9">
    <name type="scientific">Megasphaera massiliensis</name>
    <dbReference type="NCBI Taxonomy" id="1232428"/>
    <lineage>
        <taxon>Bacteria</taxon>
        <taxon>Bacillati</taxon>
        <taxon>Bacillota</taxon>
        <taxon>Negativicutes</taxon>
        <taxon>Veillonellales</taxon>
        <taxon>Veillonellaceae</taxon>
        <taxon>Megasphaera</taxon>
    </lineage>
</organism>
<feature type="transmembrane region" description="Helical" evidence="7">
    <location>
        <begin position="318"/>
        <end position="335"/>
    </location>
</feature>
<keyword evidence="6 7" id="KW-0472">Membrane</keyword>
<feature type="transmembrane region" description="Helical" evidence="7">
    <location>
        <begin position="43"/>
        <end position="76"/>
    </location>
</feature>
<dbReference type="Proteomes" id="UP001206692">
    <property type="component" value="Unassembled WGS sequence"/>
</dbReference>
<dbReference type="InterPro" id="IPR002528">
    <property type="entry name" value="MATE_fam"/>
</dbReference>
<keyword evidence="5 7" id="KW-1133">Transmembrane helix</keyword>
<dbReference type="InterPro" id="IPR052031">
    <property type="entry name" value="Membrane_Transporter-Flippase"/>
</dbReference>
<dbReference type="Pfam" id="PF01554">
    <property type="entry name" value="MatE"/>
    <property type="match status" value="2"/>
</dbReference>
<evidence type="ECO:0000256" key="5">
    <source>
        <dbReference type="ARBA" id="ARBA00022989"/>
    </source>
</evidence>
<dbReference type="PIRSF" id="PIRSF006603">
    <property type="entry name" value="DinF"/>
    <property type="match status" value="1"/>
</dbReference>
<evidence type="ECO:0000256" key="2">
    <source>
        <dbReference type="ARBA" id="ARBA00022448"/>
    </source>
</evidence>
<evidence type="ECO:0000256" key="1">
    <source>
        <dbReference type="ARBA" id="ARBA00004651"/>
    </source>
</evidence>
<dbReference type="RefSeq" id="WP_172980538.1">
    <property type="nucleotide sequence ID" value="NZ_JAJCIO010000007.1"/>
</dbReference>
<protein>
    <submittedName>
        <fullName evidence="8">MATE family efflux transporter</fullName>
    </submittedName>
</protein>
<evidence type="ECO:0000313" key="9">
    <source>
        <dbReference type="Proteomes" id="UP001206692"/>
    </source>
</evidence>
<feature type="transmembrane region" description="Helical" evidence="7">
    <location>
        <begin position="381"/>
        <end position="405"/>
    </location>
</feature>
<dbReference type="EMBL" id="JANGEW010000009">
    <property type="protein sequence ID" value="MCQ5342602.1"/>
    <property type="molecule type" value="Genomic_DNA"/>
</dbReference>
<feature type="transmembrane region" description="Helical" evidence="7">
    <location>
        <begin position="355"/>
        <end position="374"/>
    </location>
</feature>
<keyword evidence="9" id="KW-1185">Reference proteome</keyword>
<evidence type="ECO:0000256" key="6">
    <source>
        <dbReference type="ARBA" id="ARBA00023136"/>
    </source>
</evidence>
<keyword evidence="4 7" id="KW-0812">Transmembrane</keyword>
<dbReference type="PANTHER" id="PTHR43549">
    <property type="entry name" value="MULTIDRUG RESISTANCE PROTEIN YPNP-RELATED"/>
    <property type="match status" value="1"/>
</dbReference>
<evidence type="ECO:0000256" key="3">
    <source>
        <dbReference type="ARBA" id="ARBA00022475"/>
    </source>
</evidence>
<feature type="transmembrane region" description="Helical" evidence="7">
    <location>
        <begin position="239"/>
        <end position="260"/>
    </location>
</feature>
<sequence>MVRSMTSGNPISLILAFTVPLLIGNVFQQFYNIADIIIVGRTIGVNALAAVGAVAPVYMSVFGVTIGLSAGFSVIVGQRFGAKDMEGLRRSVATSTILAFAITLLVTAVVSLSMPLILRVMNISGILYDDAYHYMIIIVLGLVAMMAYNLLSSICRALGDSRTPLYFLIVSSLLNIALALLFIVVFGWGVPGSAIALVIAQGVSAVMCFAFMRKRFPMLRLTRSDWQFDRAFAWQHLRLGLPMAVQFLIISMGILILQSVCNTFGPETIAGFVSATKIEQLALQPMISFGIAMAVYSAQNYGAGKYDRIRQGVRQCSMVSLAFCAAAAVAMYFFGRNVISLFTTVHDDLLMEQALLYLKMSVPFYIFLGQIFVYRNALQGIGIASVPLISSLLELGGRSVSALVLAAMWGYFGICCASPICWVMAALFTGGSYHWVMHTMKAKGR</sequence>
<dbReference type="CDD" id="cd13138">
    <property type="entry name" value="MATE_yoeA_like"/>
    <property type="match status" value="1"/>
</dbReference>
<feature type="transmembrane region" description="Helical" evidence="7">
    <location>
        <begin position="411"/>
        <end position="436"/>
    </location>
</feature>
<keyword evidence="3" id="KW-1003">Cell membrane</keyword>
<name>A0ABT1SS95_9FIRM</name>
<dbReference type="InterPro" id="IPR048279">
    <property type="entry name" value="MdtK-like"/>
</dbReference>
<feature type="transmembrane region" description="Helical" evidence="7">
    <location>
        <begin position="194"/>
        <end position="212"/>
    </location>
</feature>
<reference evidence="8 9" key="1">
    <citation type="submission" date="2022-06" db="EMBL/GenBank/DDBJ databases">
        <title>Isolation of gut microbiota from human fecal samples.</title>
        <authorList>
            <person name="Pamer E.G."/>
            <person name="Barat B."/>
            <person name="Waligurski E."/>
            <person name="Medina S."/>
            <person name="Paddock L."/>
            <person name="Mostad J."/>
        </authorList>
    </citation>
    <scope>NUCLEOTIDE SEQUENCE [LARGE SCALE GENOMIC DNA]</scope>
    <source>
        <strain evidence="8 9">DFI.1.1</strain>
    </source>
</reference>
<gene>
    <name evidence="8" type="ORF">NE675_06090</name>
</gene>
<evidence type="ECO:0000313" key="8">
    <source>
        <dbReference type="EMBL" id="MCQ5342602.1"/>
    </source>
</evidence>
<dbReference type="PANTHER" id="PTHR43549:SF3">
    <property type="entry name" value="MULTIDRUG RESISTANCE PROTEIN YPNP-RELATED"/>
    <property type="match status" value="1"/>
</dbReference>
<evidence type="ECO:0000256" key="7">
    <source>
        <dbReference type="SAM" id="Phobius"/>
    </source>
</evidence>
<accession>A0ABT1SS95</accession>
<feature type="transmembrane region" description="Helical" evidence="7">
    <location>
        <begin position="131"/>
        <end position="151"/>
    </location>
</feature>
<comment type="subcellular location">
    <subcellularLocation>
        <location evidence="1">Cell membrane</location>
        <topology evidence="1">Multi-pass membrane protein</topology>
    </subcellularLocation>
</comment>